<evidence type="ECO:0000313" key="2">
    <source>
        <dbReference type="Proteomes" id="UP000182985"/>
    </source>
</evidence>
<keyword evidence="2" id="KW-1185">Reference proteome</keyword>
<proteinExistence type="predicted"/>
<name>A0A1J6HDF8_9HYPH</name>
<accession>A0A1J6HDF8</accession>
<reference evidence="1 2" key="1">
    <citation type="submission" date="2016-10" db="EMBL/GenBank/DDBJ databases">
        <title>The Draft Genome Sequence of the Potato Rhizosphere Bacteria Ochrobactrum sp. IPA7.2.</title>
        <authorList>
            <person name="Gogoleva N.E."/>
            <person name="Khlopko Y.A."/>
            <person name="Burygin G.L."/>
            <person name="Plotnikov A.O."/>
        </authorList>
    </citation>
    <scope>NUCLEOTIDE SEQUENCE [LARGE SCALE GENOMIC DNA]</scope>
    <source>
        <strain evidence="1 2">IPA7.2</strain>
    </source>
</reference>
<dbReference type="EMBL" id="MOEC01000034">
    <property type="protein sequence ID" value="OIS91124.1"/>
    <property type="molecule type" value="Genomic_DNA"/>
</dbReference>
<protein>
    <submittedName>
        <fullName evidence="1">Uncharacterized protein</fullName>
    </submittedName>
</protein>
<dbReference type="AlphaFoldDB" id="A0A1J6HDF8"/>
<comment type="caution">
    <text evidence="1">The sequence shown here is derived from an EMBL/GenBank/DDBJ whole genome shotgun (WGS) entry which is preliminary data.</text>
</comment>
<sequence length="179" mass="20947">MSIVRFGSTLDIKKWEVAQYEIPTAFQDFKFHPFDINLNNFHRGWNSQIVEACYLKVTISNLQFLRAEVFRNILFKVCSSRFSPQADIKYCNSLFQTAQLNTTMDCISEMTIGFKSKYFGLPYARKIKSMVSDVCTNIENDIPFLQMRAHIYEHISLVWKSLIENELLNVIDVPIRQIN</sequence>
<dbReference type="Proteomes" id="UP000182985">
    <property type="component" value="Unassembled WGS sequence"/>
</dbReference>
<organism evidence="1 2">
    <name type="scientific">Brucella cytisi</name>
    <dbReference type="NCBI Taxonomy" id="407152"/>
    <lineage>
        <taxon>Bacteria</taxon>
        <taxon>Pseudomonadati</taxon>
        <taxon>Pseudomonadota</taxon>
        <taxon>Alphaproteobacteria</taxon>
        <taxon>Hyphomicrobiales</taxon>
        <taxon>Brucellaceae</taxon>
        <taxon>Brucella/Ochrobactrum group</taxon>
        <taxon>Brucella</taxon>
    </lineage>
</organism>
<evidence type="ECO:0000313" key="1">
    <source>
        <dbReference type="EMBL" id="OIS91124.1"/>
    </source>
</evidence>
<gene>
    <name evidence="1" type="ORF">BLA27_23315</name>
</gene>